<feature type="disulfide bond" evidence="8">
    <location>
        <begin position="145"/>
        <end position="160"/>
    </location>
</feature>
<dbReference type="OrthoDB" id="6411962at2759"/>
<keyword evidence="10" id="KW-0378">Hydrolase</keyword>
<dbReference type="PRINTS" id="PR00261">
    <property type="entry name" value="LDLRECEPTOR"/>
</dbReference>
<dbReference type="InterPro" id="IPR050685">
    <property type="entry name" value="LDLR"/>
</dbReference>
<dbReference type="Proteomes" id="UP000595437">
    <property type="component" value="Chromosome 2"/>
</dbReference>
<dbReference type="PROSITE" id="PS01209">
    <property type="entry name" value="LDLRA_1"/>
    <property type="match status" value="2"/>
</dbReference>
<evidence type="ECO:0000256" key="6">
    <source>
        <dbReference type="ARBA" id="ARBA00023136"/>
    </source>
</evidence>
<organism evidence="10 11">
    <name type="scientific">Caligus rogercresseyi</name>
    <name type="common">Sea louse</name>
    <dbReference type="NCBI Taxonomy" id="217165"/>
    <lineage>
        <taxon>Eukaryota</taxon>
        <taxon>Metazoa</taxon>
        <taxon>Ecdysozoa</taxon>
        <taxon>Arthropoda</taxon>
        <taxon>Crustacea</taxon>
        <taxon>Multicrustacea</taxon>
        <taxon>Hexanauplia</taxon>
        <taxon>Copepoda</taxon>
        <taxon>Siphonostomatoida</taxon>
        <taxon>Caligidae</taxon>
        <taxon>Caligus</taxon>
    </lineage>
</organism>
<dbReference type="PROSITE" id="PS50240">
    <property type="entry name" value="TRYPSIN_DOM"/>
    <property type="match status" value="1"/>
</dbReference>
<evidence type="ECO:0000256" key="4">
    <source>
        <dbReference type="ARBA" id="ARBA00022737"/>
    </source>
</evidence>
<evidence type="ECO:0000256" key="3">
    <source>
        <dbReference type="ARBA" id="ARBA00022692"/>
    </source>
</evidence>
<dbReference type="InterPro" id="IPR023415">
    <property type="entry name" value="LDLR_class-A_CS"/>
</dbReference>
<dbReference type="GO" id="GO:0006508">
    <property type="term" value="P:proteolysis"/>
    <property type="evidence" value="ECO:0007669"/>
    <property type="project" value="UniProtKB-KW"/>
</dbReference>
<dbReference type="PANTHER" id="PTHR24270:SF62">
    <property type="entry name" value="LOW-DENSITY LIPOPROTEIN RECEPTOR-RELATED PROTEIN 2"/>
    <property type="match status" value="1"/>
</dbReference>
<evidence type="ECO:0000256" key="5">
    <source>
        <dbReference type="ARBA" id="ARBA00022989"/>
    </source>
</evidence>
<evidence type="ECO:0000256" key="7">
    <source>
        <dbReference type="ARBA" id="ARBA00023157"/>
    </source>
</evidence>
<dbReference type="GO" id="GO:0004252">
    <property type="term" value="F:serine-type endopeptidase activity"/>
    <property type="evidence" value="ECO:0007669"/>
    <property type="project" value="InterPro"/>
</dbReference>
<dbReference type="PANTHER" id="PTHR24270">
    <property type="entry name" value="LOW-DENSITY LIPOPROTEIN RECEPTOR-RELATED"/>
    <property type="match status" value="1"/>
</dbReference>
<proteinExistence type="predicted"/>
<dbReference type="InterPro" id="IPR036055">
    <property type="entry name" value="LDL_receptor-like_sf"/>
</dbReference>
<feature type="disulfide bond" evidence="8">
    <location>
        <begin position="519"/>
        <end position="537"/>
    </location>
</feature>
<dbReference type="SUPFAM" id="SSF57424">
    <property type="entry name" value="LDL receptor-like module"/>
    <property type="match status" value="4"/>
</dbReference>
<dbReference type="EMBL" id="CP045891">
    <property type="protein sequence ID" value="QQP57589.1"/>
    <property type="molecule type" value="Genomic_DNA"/>
</dbReference>
<evidence type="ECO:0000256" key="8">
    <source>
        <dbReference type="PROSITE-ProRule" id="PRU00124"/>
    </source>
</evidence>
<evidence type="ECO:0000259" key="9">
    <source>
        <dbReference type="PROSITE" id="PS50240"/>
    </source>
</evidence>
<keyword evidence="6" id="KW-0472">Membrane</keyword>
<evidence type="ECO:0000256" key="2">
    <source>
        <dbReference type="ARBA" id="ARBA00004308"/>
    </source>
</evidence>
<keyword evidence="11" id="KW-1185">Reference proteome</keyword>
<keyword evidence="4" id="KW-0677">Repeat</keyword>
<dbReference type="InterPro" id="IPR009003">
    <property type="entry name" value="Peptidase_S1_PA"/>
</dbReference>
<dbReference type="InterPro" id="IPR002172">
    <property type="entry name" value="LDrepeatLR_classA_rpt"/>
</dbReference>
<dbReference type="InterPro" id="IPR001254">
    <property type="entry name" value="Trypsin_dom"/>
</dbReference>
<evidence type="ECO:0000313" key="10">
    <source>
        <dbReference type="EMBL" id="QQP57589.1"/>
    </source>
</evidence>
<dbReference type="Pfam" id="PF09342">
    <property type="entry name" value="DUF1986"/>
    <property type="match status" value="1"/>
</dbReference>
<dbReference type="GO" id="GO:0005886">
    <property type="term" value="C:plasma membrane"/>
    <property type="evidence" value="ECO:0007669"/>
    <property type="project" value="TreeGrafter"/>
</dbReference>
<accession>A0A7T8QWF5</accession>
<name>A0A7T8QWF5_CALRO</name>
<dbReference type="SMART" id="SM00192">
    <property type="entry name" value="LDLa"/>
    <property type="match status" value="5"/>
</dbReference>
<comment type="subcellular location">
    <subcellularLocation>
        <location evidence="2">Endomembrane system</location>
    </subcellularLocation>
    <subcellularLocation>
        <location evidence="1">Membrane</location>
        <topology evidence="1">Single-pass membrane protein</topology>
    </subcellularLocation>
</comment>
<dbReference type="Pfam" id="PF00057">
    <property type="entry name" value="Ldl_recept_a"/>
    <property type="match status" value="2"/>
</dbReference>
<evidence type="ECO:0000256" key="1">
    <source>
        <dbReference type="ARBA" id="ARBA00004167"/>
    </source>
</evidence>
<reference evidence="11" key="1">
    <citation type="submission" date="2021-01" db="EMBL/GenBank/DDBJ databases">
        <title>Caligus Genome Assembly.</title>
        <authorList>
            <person name="Gallardo-Escarate C."/>
        </authorList>
    </citation>
    <scope>NUCLEOTIDE SEQUENCE [LARGE SCALE GENOMIC DNA]</scope>
</reference>
<evidence type="ECO:0000313" key="11">
    <source>
        <dbReference type="Proteomes" id="UP000595437"/>
    </source>
</evidence>
<dbReference type="Gene3D" id="4.10.400.10">
    <property type="entry name" value="Low-density Lipoprotein Receptor"/>
    <property type="match status" value="4"/>
</dbReference>
<feature type="disulfide bond" evidence="8">
    <location>
        <begin position="105"/>
        <end position="120"/>
    </location>
</feature>
<dbReference type="InterPro" id="IPR043504">
    <property type="entry name" value="Peptidase_S1_PA_chymotrypsin"/>
</dbReference>
<dbReference type="CDD" id="cd00112">
    <property type="entry name" value="LDLa"/>
    <property type="match status" value="5"/>
</dbReference>
<gene>
    <name evidence="10" type="ORF">FKW44_002627</name>
</gene>
<dbReference type="SUPFAM" id="SSF50494">
    <property type="entry name" value="Trypsin-like serine proteases"/>
    <property type="match status" value="1"/>
</dbReference>
<protein>
    <submittedName>
        <fullName evidence="10">Serine protease nudellike</fullName>
    </submittedName>
</protein>
<comment type="caution">
    <text evidence="8">Lacks conserved residue(s) required for the propagation of feature annotation.</text>
</comment>
<keyword evidence="7 8" id="KW-1015">Disulfide bond</keyword>
<dbReference type="GO" id="GO:0016192">
    <property type="term" value="P:vesicle-mediated transport"/>
    <property type="evidence" value="ECO:0007669"/>
    <property type="project" value="UniProtKB-ARBA"/>
</dbReference>
<keyword evidence="3" id="KW-0812">Transmembrane</keyword>
<sequence length="830" mass="92003">MDRLDELNCQMNDSGNREYVPGYWDTLSKLVTTPSTTTKTNKVTTSVATTQSTYVAVGENMHVYLKPKCIPMDARCDLKKDCSDGSDEMGCSCVDYFRPNDTRICDGYLDCPDSSDEANCQFCGSGGDEYRCSLSSQCIAQSRVCDKVSDCQFGEDERHCISIIPYTQNEGINIVYSNNGERPLKYNHGYIALNYKGSWSPLCISNKSLWTSEMNDRVCQYQNSLRGLDYNYVGAKQITDPSFLNSPLRVETKDGSHLASYETTNPSFSTCEAGVVQTSCSETTRCGVSPLYSKIKEYESFETMDREGMFPWQVTLYVEGHYICGATLIHRNWIMTSKECSSKMNPSKRYVVARMGGHRNGKFLSPHEQVRQVIQFTRIPHTGISLGTFNSAVDLGEYGKCVISGIDHKAGILNRGVKMTVEEICEINETYDYSVCTEAINKNEDVCMDNWSGTLIYHTSKGGCEDPEDPDRKRTPFPTKFRSVSTSTARDAIRKIVGIFNTNESIWHGAVEKCGTHRCPLGRCLKAEEICNGIPDCEDMSDESAYHCMHKQPPPLFQGAASSRCSSINATHCACNPQEFLCEKSHVCMHESKFCDGVDDCGDASDEPPGCGVCLTALKTVRPEAICDGKVIGSDESAGACCGGNPSNSTFRCVSGNIAAHEGLIRSSICDHCKGHASGGDCGNGADDDNCLTISARDSSYTNDLFGRPHSSPQGYLHYLAYGKRYLYCAGVRFVEVLEKRNDLRERAAQILCQKEGFSLGGQMTFHETVEKQHVYSYEDKEDYESCKLVYIVCRNRPRMGAPVVAPGTTSPFIMAGLKNRKKDNDNREV</sequence>
<dbReference type="InterPro" id="IPR015420">
    <property type="entry name" value="Peptidase_S1A_nudel"/>
</dbReference>
<keyword evidence="10" id="KW-0645">Protease</keyword>
<dbReference type="PROSITE" id="PS50068">
    <property type="entry name" value="LDLRA_2"/>
    <property type="match status" value="4"/>
</dbReference>
<keyword evidence="5" id="KW-1133">Transmembrane helix</keyword>
<dbReference type="GO" id="GO:0012505">
    <property type="term" value="C:endomembrane system"/>
    <property type="evidence" value="ECO:0007669"/>
    <property type="project" value="UniProtKB-SubCell"/>
</dbReference>
<feature type="domain" description="Peptidase S1" evidence="9">
    <location>
        <begin position="308"/>
        <end position="498"/>
    </location>
</feature>
<dbReference type="AlphaFoldDB" id="A0A7T8QWF5"/>
<dbReference type="Gene3D" id="2.40.10.10">
    <property type="entry name" value="Trypsin-like serine proteases"/>
    <property type="match status" value="1"/>
</dbReference>